<evidence type="ECO:0000256" key="6">
    <source>
        <dbReference type="ARBA" id="ARBA00022840"/>
    </source>
</evidence>
<evidence type="ECO:0000256" key="7">
    <source>
        <dbReference type="ARBA" id="ARBA00022917"/>
    </source>
</evidence>
<organism evidence="14 15">
    <name type="scientific">Eiseniibacteriota bacterium</name>
    <dbReference type="NCBI Taxonomy" id="2212470"/>
    <lineage>
        <taxon>Bacteria</taxon>
        <taxon>Candidatus Eiseniibacteriota</taxon>
    </lineage>
</organism>
<dbReference type="InterPro" id="IPR002316">
    <property type="entry name" value="Pro-tRNA-ligase_IIa"/>
</dbReference>
<dbReference type="InterPro" id="IPR036621">
    <property type="entry name" value="Anticodon-bd_dom_sf"/>
</dbReference>
<dbReference type="InterPro" id="IPR004154">
    <property type="entry name" value="Anticodon-bd"/>
</dbReference>
<dbReference type="GO" id="GO:0005524">
    <property type="term" value="F:ATP binding"/>
    <property type="evidence" value="ECO:0007669"/>
    <property type="project" value="UniProtKB-UniRule"/>
</dbReference>
<evidence type="ECO:0000256" key="11">
    <source>
        <dbReference type="HAMAP-Rule" id="MF_01571"/>
    </source>
</evidence>
<evidence type="ECO:0000256" key="3">
    <source>
        <dbReference type="ARBA" id="ARBA00022490"/>
    </source>
</evidence>
<keyword evidence="6 11" id="KW-0067">ATP-binding</keyword>
<dbReference type="Gene3D" id="3.30.110.30">
    <property type="entry name" value="C-terminal domain of ProRS"/>
    <property type="match status" value="1"/>
</dbReference>
<dbReference type="Gene3D" id="3.40.50.800">
    <property type="entry name" value="Anticodon-binding domain"/>
    <property type="match status" value="1"/>
</dbReference>
<dbReference type="CDD" id="cd00862">
    <property type="entry name" value="ProRS_anticodon_zinc"/>
    <property type="match status" value="1"/>
</dbReference>
<dbReference type="HAMAP" id="MF_01571">
    <property type="entry name" value="Pro_tRNA_synth_type3"/>
    <property type="match status" value="1"/>
</dbReference>
<keyword evidence="3 11" id="KW-0963">Cytoplasm</keyword>
<comment type="caution">
    <text evidence="14">The sequence shown here is derived from an EMBL/GenBank/DDBJ whole genome shotgun (WGS) entry which is preliminary data.</text>
</comment>
<evidence type="ECO:0000256" key="1">
    <source>
        <dbReference type="ARBA" id="ARBA00004496"/>
    </source>
</evidence>
<evidence type="ECO:0000256" key="4">
    <source>
        <dbReference type="ARBA" id="ARBA00022598"/>
    </source>
</evidence>
<evidence type="ECO:0000259" key="13">
    <source>
        <dbReference type="PROSITE" id="PS50862"/>
    </source>
</evidence>
<keyword evidence="7 11" id="KW-0648">Protein biosynthesis</keyword>
<dbReference type="InterPro" id="IPR016061">
    <property type="entry name" value="Pro-tRNA_ligase_II_C"/>
</dbReference>
<dbReference type="GO" id="GO:0004827">
    <property type="term" value="F:proline-tRNA ligase activity"/>
    <property type="evidence" value="ECO:0007669"/>
    <property type="project" value="UniProtKB-UniRule"/>
</dbReference>
<evidence type="ECO:0000256" key="8">
    <source>
        <dbReference type="ARBA" id="ARBA00023146"/>
    </source>
</evidence>
<comment type="function">
    <text evidence="11">Catalyzes the attachment of proline to tRNA(Pro) in a two-step reaction: proline is first activated by ATP to form Pro-AMP and then transferred to the acceptor end of tRNA(Pro).</text>
</comment>
<dbReference type="GO" id="GO:0017101">
    <property type="term" value="C:aminoacyl-tRNA synthetase multienzyme complex"/>
    <property type="evidence" value="ECO:0007669"/>
    <property type="project" value="TreeGrafter"/>
</dbReference>
<proteinExistence type="inferred from homology"/>
<dbReference type="InterPro" id="IPR045864">
    <property type="entry name" value="aa-tRNA-synth_II/BPL/LPL"/>
</dbReference>
<reference evidence="14 15" key="1">
    <citation type="journal article" date="2019" name="Nat. Microbiol.">
        <title>Mediterranean grassland soil C-N compound turnover is dependent on rainfall and depth, and is mediated by genomically divergent microorganisms.</title>
        <authorList>
            <person name="Diamond S."/>
            <person name="Andeer P.F."/>
            <person name="Li Z."/>
            <person name="Crits-Christoph A."/>
            <person name="Burstein D."/>
            <person name="Anantharaman K."/>
            <person name="Lane K.R."/>
            <person name="Thomas B.C."/>
            <person name="Pan C."/>
            <person name="Northen T.R."/>
            <person name="Banfield J.F."/>
        </authorList>
    </citation>
    <scope>NUCLEOTIDE SEQUENCE [LARGE SCALE GENOMIC DNA]</scope>
    <source>
        <strain evidence="14">WS_3</strain>
    </source>
</reference>
<dbReference type="PRINTS" id="PR01046">
    <property type="entry name" value="TRNASYNTHPRO"/>
</dbReference>
<gene>
    <name evidence="11" type="primary">proS</name>
    <name evidence="14" type="ORF">E6K73_11500</name>
</gene>
<dbReference type="GO" id="GO:0006433">
    <property type="term" value="P:prolyl-tRNA aminoacylation"/>
    <property type="evidence" value="ECO:0007669"/>
    <property type="project" value="UniProtKB-UniRule"/>
</dbReference>
<evidence type="ECO:0000256" key="2">
    <source>
        <dbReference type="ARBA" id="ARBA00011738"/>
    </source>
</evidence>
<dbReference type="Pfam" id="PF09180">
    <property type="entry name" value="ProRS-C_1"/>
    <property type="match status" value="1"/>
</dbReference>
<comment type="catalytic activity">
    <reaction evidence="9 11">
        <text>tRNA(Pro) + L-proline + ATP = L-prolyl-tRNA(Pro) + AMP + diphosphate</text>
        <dbReference type="Rhea" id="RHEA:14305"/>
        <dbReference type="Rhea" id="RHEA-COMP:9700"/>
        <dbReference type="Rhea" id="RHEA-COMP:9702"/>
        <dbReference type="ChEBI" id="CHEBI:30616"/>
        <dbReference type="ChEBI" id="CHEBI:33019"/>
        <dbReference type="ChEBI" id="CHEBI:60039"/>
        <dbReference type="ChEBI" id="CHEBI:78442"/>
        <dbReference type="ChEBI" id="CHEBI:78532"/>
        <dbReference type="ChEBI" id="CHEBI:456215"/>
        <dbReference type="EC" id="6.1.1.15"/>
    </reaction>
</comment>
<dbReference type="SUPFAM" id="SSF52954">
    <property type="entry name" value="Class II aaRS ABD-related"/>
    <property type="match status" value="1"/>
</dbReference>
<keyword evidence="5 11" id="KW-0547">Nucleotide-binding</keyword>
<feature type="compositionally biased region" description="Low complexity" evidence="12">
    <location>
        <begin position="16"/>
        <end position="25"/>
    </location>
</feature>
<comment type="subunit">
    <text evidence="2 11">Homodimer.</text>
</comment>
<dbReference type="InterPro" id="IPR004499">
    <property type="entry name" value="Pro-tRNA-ligase_IIa_arc-type"/>
</dbReference>
<comment type="subcellular location">
    <subcellularLocation>
        <location evidence="1 11">Cytoplasm</location>
    </subcellularLocation>
</comment>
<protein>
    <recommendedName>
        <fullName evidence="11">Proline--tRNA ligase</fullName>
        <ecNumber evidence="11">6.1.1.15</ecNumber>
    </recommendedName>
    <alternativeName>
        <fullName evidence="11">Prolyl-tRNA synthetase</fullName>
        <shortName evidence="11">ProRS</shortName>
    </alternativeName>
</protein>
<sequence length="563" mass="63741">MSCASPARCTGGGRARSGISAACSRSSRRKWPGRQPGSGSRERGPSGTAPRGRWRLLGLCATTYTARLDCQATKTAPIRGDTVSDTQAQKQFVEDLTDQSDDFSRWYTEVIRKSQLADYAPVRGCMVIRPYGYAIWEHMQSLLDRRIKATGHQNAYFPLLIPESLLALEAEHVEGFAPEVAWVTHGGKEKLEERYCVRPTSEAIIGHMYSRWIESYRDLPVLINQWCNVMRWEKVTRLFLRTAEFLWQEGHTAHATGEEAQEEVLRMLEVYRDFVETELAIPVYAGPKSEMEKFAGADMTYAIEALMRDGKALQAGTSHNLGQHFAKVFDITFQDEQGRRQYVYQTSWGLTTRMIGALIMTHGDDQGLKLPPHVAPIQAVVVPIWRKPEERAAVTEFVNRLRHSLEGRVRVWVDDRDQYTPGWKYNEHELRGVPVRLEVGPRDVAQGAVMSVRRDTRAKESIRLEHLPERLPVLLEDIQRALFQAALEFRDQNTSRVTSVAELEAHFAERRGFVALPWKDDADAETAIKQKTGATLRCIPLDQKPFSGLSKDGAPVALFARAY</sequence>
<dbReference type="EMBL" id="VBOT01000136">
    <property type="protein sequence ID" value="TMQ48611.1"/>
    <property type="molecule type" value="Genomic_DNA"/>
</dbReference>
<comment type="domain">
    <text evidence="11">Consists of three domains: the N-terminal catalytic domain, the anticodon-binding domain and the C-terminal extension.</text>
</comment>
<accession>A0A538SB57</accession>
<keyword evidence="4 11" id="KW-0436">Ligase</keyword>
<feature type="domain" description="Aminoacyl-transfer RNA synthetases class-II family profile" evidence="13">
    <location>
        <begin position="123"/>
        <end position="371"/>
    </location>
</feature>
<dbReference type="Pfam" id="PF03129">
    <property type="entry name" value="HGTP_anticodon"/>
    <property type="match status" value="1"/>
</dbReference>
<dbReference type="PANTHER" id="PTHR43382">
    <property type="entry name" value="PROLYL-TRNA SYNTHETASE"/>
    <property type="match status" value="1"/>
</dbReference>
<evidence type="ECO:0000256" key="9">
    <source>
        <dbReference type="ARBA" id="ARBA00047671"/>
    </source>
</evidence>
<dbReference type="SUPFAM" id="SSF64586">
    <property type="entry name" value="C-terminal domain of ProRS"/>
    <property type="match status" value="1"/>
</dbReference>
<dbReference type="InterPro" id="IPR002314">
    <property type="entry name" value="aa-tRNA-synt_IIb"/>
</dbReference>
<dbReference type="Pfam" id="PF00587">
    <property type="entry name" value="tRNA-synt_2b"/>
    <property type="match status" value="1"/>
</dbReference>
<dbReference type="PROSITE" id="PS50862">
    <property type="entry name" value="AA_TRNA_LIGASE_II"/>
    <property type="match status" value="1"/>
</dbReference>
<dbReference type="CDD" id="cd00778">
    <property type="entry name" value="ProRS_core_arch_euk"/>
    <property type="match status" value="1"/>
</dbReference>
<dbReference type="GO" id="GO:0005737">
    <property type="term" value="C:cytoplasm"/>
    <property type="evidence" value="ECO:0007669"/>
    <property type="project" value="UniProtKB-SubCell"/>
</dbReference>
<dbReference type="FunFam" id="3.40.50.800:FF:000005">
    <property type="entry name" value="bifunctional glutamate/proline--tRNA ligase"/>
    <property type="match status" value="1"/>
</dbReference>
<dbReference type="Proteomes" id="UP000320184">
    <property type="component" value="Unassembled WGS sequence"/>
</dbReference>
<name>A0A538SB57_UNCEI</name>
<dbReference type="SUPFAM" id="SSF55681">
    <property type="entry name" value="Class II aaRS and biotin synthetases"/>
    <property type="match status" value="1"/>
</dbReference>
<dbReference type="PANTHER" id="PTHR43382:SF2">
    <property type="entry name" value="BIFUNCTIONAL GLUTAMATE_PROLINE--TRNA LIGASE"/>
    <property type="match status" value="1"/>
</dbReference>
<dbReference type="InterPro" id="IPR017449">
    <property type="entry name" value="Pro-tRNA_synth_II"/>
</dbReference>
<dbReference type="InterPro" id="IPR033721">
    <property type="entry name" value="ProRS_core_arch_euk"/>
</dbReference>
<evidence type="ECO:0000313" key="15">
    <source>
        <dbReference type="Proteomes" id="UP000320184"/>
    </source>
</evidence>
<evidence type="ECO:0000256" key="5">
    <source>
        <dbReference type="ARBA" id="ARBA00022741"/>
    </source>
</evidence>
<comment type="similarity">
    <text evidence="10 11">Belongs to the class-II aminoacyl-tRNA synthetase family. ProS type 3 subfamily.</text>
</comment>
<dbReference type="AlphaFoldDB" id="A0A538SB57"/>
<evidence type="ECO:0000256" key="10">
    <source>
        <dbReference type="ARBA" id="ARBA00060806"/>
    </source>
</evidence>
<feature type="region of interest" description="Disordered" evidence="12">
    <location>
        <begin position="1"/>
        <end position="52"/>
    </location>
</feature>
<dbReference type="Gene3D" id="3.30.930.10">
    <property type="entry name" value="Bira Bifunctional Protein, Domain 2"/>
    <property type="match status" value="1"/>
</dbReference>
<evidence type="ECO:0000256" key="12">
    <source>
        <dbReference type="SAM" id="MobiDB-lite"/>
    </source>
</evidence>
<dbReference type="EC" id="6.1.1.15" evidence="11"/>
<dbReference type="InterPro" id="IPR006195">
    <property type="entry name" value="aa-tRNA-synth_II"/>
</dbReference>
<evidence type="ECO:0000313" key="14">
    <source>
        <dbReference type="EMBL" id="TMQ48611.1"/>
    </source>
</evidence>
<dbReference type="FunFam" id="3.30.930.10:FF:000023">
    <property type="entry name" value="Proline--tRNA ligase"/>
    <property type="match status" value="1"/>
</dbReference>
<keyword evidence="8 11" id="KW-0030">Aminoacyl-tRNA synthetase</keyword>
<dbReference type="NCBIfam" id="TIGR00408">
    <property type="entry name" value="proS_fam_I"/>
    <property type="match status" value="1"/>
</dbReference>
<dbReference type="SMART" id="SM00946">
    <property type="entry name" value="ProRS-C_1"/>
    <property type="match status" value="1"/>
</dbReference>